<evidence type="ECO:0000313" key="3">
    <source>
        <dbReference type="Proteomes" id="UP000803884"/>
    </source>
</evidence>
<gene>
    <name evidence="2" type="ORF">WHR41_06971</name>
</gene>
<evidence type="ECO:0000256" key="1">
    <source>
        <dbReference type="SAM" id="SignalP"/>
    </source>
</evidence>
<dbReference type="AlphaFoldDB" id="A0AB34KKH7"/>
<keyword evidence="1" id="KW-0732">Signal</keyword>
<dbReference type="RefSeq" id="XP_069227717.1">
    <property type="nucleotide sequence ID" value="XM_069375576.1"/>
</dbReference>
<dbReference type="Proteomes" id="UP000803884">
    <property type="component" value="Unassembled WGS sequence"/>
</dbReference>
<name>A0AB34KKH7_9PEZI</name>
<accession>A0AB34KKH7</accession>
<organism evidence="2 3">
    <name type="scientific">Cladosporium halotolerans</name>
    <dbReference type="NCBI Taxonomy" id="1052096"/>
    <lineage>
        <taxon>Eukaryota</taxon>
        <taxon>Fungi</taxon>
        <taxon>Dikarya</taxon>
        <taxon>Ascomycota</taxon>
        <taxon>Pezizomycotina</taxon>
        <taxon>Dothideomycetes</taxon>
        <taxon>Dothideomycetidae</taxon>
        <taxon>Cladosporiales</taxon>
        <taxon>Cladosporiaceae</taxon>
        <taxon>Cladosporium</taxon>
    </lineage>
</organism>
<feature type="signal peptide" evidence="1">
    <location>
        <begin position="1"/>
        <end position="18"/>
    </location>
</feature>
<sequence length="387" mass="42372">MPFSFLSGLALFGACAWAQQYAGDTISGSLPTEAGAEVAFFRISDPSGANDRLTLVNYQSLGSDGQRLKPSNIQRAVIMMAGQRRDANTYIGYAINALATADPAYGPTKDNVAITAPLFANEQDKGTAYPFDDASNSPGSNALAWYDTEWAYGRNNMYPYGSNNISTFHVLDEIVAYYKDQNQFPNMHEIVVAGHSMGSQLIQRYAALTSVGSDDRVQVTFWPGDPNSLVWLSTDRPQGPYVDCDTYDNYPEGFSNYEADNQQYGVSLVMRGRDAIRQNYESKQISYLRSLQDTGDYTVTGCGAYSTGPNRDVRFLNFMNTFPPSCDNPSGGNCDTVDYVDESHDAAAACKSSPGMSRLFYDNFDGKGGRAHDFGARRTQGDSPYPA</sequence>
<dbReference type="GeneID" id="96008414"/>
<evidence type="ECO:0000313" key="2">
    <source>
        <dbReference type="EMBL" id="KAL1584611.1"/>
    </source>
</evidence>
<dbReference type="Gene3D" id="3.40.50.1820">
    <property type="entry name" value="alpha/beta hydrolase"/>
    <property type="match status" value="1"/>
</dbReference>
<dbReference type="EMBL" id="JAAQHG020000025">
    <property type="protein sequence ID" value="KAL1584611.1"/>
    <property type="molecule type" value="Genomic_DNA"/>
</dbReference>
<dbReference type="PANTHER" id="PTHR35560">
    <property type="entry name" value="BLL0132 PROTEIN"/>
    <property type="match status" value="1"/>
</dbReference>
<dbReference type="PANTHER" id="PTHR35560:SF3">
    <property type="entry name" value="PEPTIDASE S9 PROLYL OLIGOPEPTIDASE CATALYTIC DOMAIN-CONTAINING PROTEIN"/>
    <property type="match status" value="1"/>
</dbReference>
<proteinExistence type="predicted"/>
<reference evidence="2 3" key="1">
    <citation type="journal article" date="2020" name="Microbiol. Resour. Announc.">
        <title>Draft Genome Sequence of a Cladosporium Species Isolated from the Mesophotic Ascidian Didemnum maculosum.</title>
        <authorList>
            <person name="Gioti A."/>
            <person name="Siaperas R."/>
            <person name="Nikolaivits E."/>
            <person name="Le Goff G."/>
            <person name="Ouazzani J."/>
            <person name="Kotoulas G."/>
            <person name="Topakas E."/>
        </authorList>
    </citation>
    <scope>NUCLEOTIDE SEQUENCE [LARGE SCALE GENOMIC DNA]</scope>
    <source>
        <strain evidence="2 3">TM138-S3</strain>
    </source>
</reference>
<feature type="chain" id="PRO_5044196810" evidence="1">
    <location>
        <begin position="19"/>
        <end position="387"/>
    </location>
</feature>
<dbReference type="InterPro" id="IPR029058">
    <property type="entry name" value="AB_hydrolase_fold"/>
</dbReference>
<comment type="caution">
    <text evidence="2">The sequence shown here is derived from an EMBL/GenBank/DDBJ whole genome shotgun (WGS) entry which is preliminary data.</text>
</comment>
<dbReference type="SUPFAM" id="SSF53474">
    <property type="entry name" value="alpha/beta-Hydrolases"/>
    <property type="match status" value="1"/>
</dbReference>
<keyword evidence="3" id="KW-1185">Reference proteome</keyword>
<protein>
    <submittedName>
        <fullName evidence="2">Uncharacterized protein</fullName>
    </submittedName>
</protein>